<accession>A0A6P8L8G4</accession>
<protein>
    <submittedName>
        <fullName evidence="6">Uncharacterized protein LOC100749011 isoform X1</fullName>
    </submittedName>
</protein>
<evidence type="ECO:0000256" key="2">
    <source>
        <dbReference type="ARBA" id="ARBA00022737"/>
    </source>
</evidence>
<dbReference type="GeneID" id="100749011"/>
<keyword evidence="2" id="KW-0677">Repeat</keyword>
<evidence type="ECO:0000313" key="5">
    <source>
        <dbReference type="Proteomes" id="UP000515180"/>
    </source>
</evidence>
<evidence type="ECO:0000313" key="6">
    <source>
        <dbReference type="RefSeq" id="XP_033178023.1"/>
    </source>
</evidence>
<reference evidence="6" key="1">
    <citation type="submission" date="2025-08" db="UniProtKB">
        <authorList>
            <consortium name="RefSeq"/>
        </authorList>
    </citation>
    <scope>IDENTIFICATION</scope>
</reference>
<dbReference type="PANTHER" id="PTHR24366">
    <property type="entry name" value="IG(IMMUNOGLOBULIN) AND LRR(LEUCINE RICH REPEAT) DOMAINS"/>
    <property type="match status" value="1"/>
</dbReference>
<dbReference type="SUPFAM" id="SSF52058">
    <property type="entry name" value="L domain-like"/>
    <property type="match status" value="1"/>
</dbReference>
<proteinExistence type="predicted"/>
<name>A0A6P8L8G4_BOMIM</name>
<gene>
    <name evidence="6" type="primary">LOC100749011</name>
</gene>
<dbReference type="RefSeq" id="XP_033178023.1">
    <property type="nucleotide sequence ID" value="XM_033322132.1"/>
</dbReference>
<evidence type="ECO:0000256" key="4">
    <source>
        <dbReference type="SAM" id="Phobius"/>
    </source>
</evidence>
<feature type="region of interest" description="Disordered" evidence="3">
    <location>
        <begin position="1"/>
        <end position="25"/>
    </location>
</feature>
<keyword evidence="5" id="KW-1185">Reference proteome</keyword>
<dbReference type="Proteomes" id="UP000515180">
    <property type="component" value="Unplaced"/>
</dbReference>
<keyword evidence="1" id="KW-0433">Leucine-rich repeat</keyword>
<dbReference type="OrthoDB" id="4691307at2759"/>
<dbReference type="InterPro" id="IPR001611">
    <property type="entry name" value="Leu-rich_rpt"/>
</dbReference>
<dbReference type="Pfam" id="PF13855">
    <property type="entry name" value="LRR_8"/>
    <property type="match status" value="2"/>
</dbReference>
<dbReference type="InterPro" id="IPR003591">
    <property type="entry name" value="Leu-rich_rpt_typical-subtyp"/>
</dbReference>
<evidence type="ECO:0000256" key="1">
    <source>
        <dbReference type="ARBA" id="ARBA00022614"/>
    </source>
</evidence>
<dbReference type="InterPro" id="IPR032675">
    <property type="entry name" value="LRR_dom_sf"/>
</dbReference>
<dbReference type="SMART" id="SM00369">
    <property type="entry name" value="LRR_TYP"/>
    <property type="match status" value="4"/>
</dbReference>
<evidence type="ECO:0000256" key="3">
    <source>
        <dbReference type="SAM" id="MobiDB-lite"/>
    </source>
</evidence>
<keyword evidence="4" id="KW-1133">Transmembrane helix</keyword>
<keyword evidence="4" id="KW-0472">Membrane</keyword>
<dbReference type="PROSITE" id="PS51450">
    <property type="entry name" value="LRR"/>
    <property type="match status" value="2"/>
</dbReference>
<dbReference type="AlphaFoldDB" id="A0A6P8L8G4"/>
<sequence>MKMAGRCKGQWGGMVRPNRRQRSTRSQQPILDLFPWMLRNKRYTVSSLNATPRLTSKRCQGLTEELYFSKNVIASYVFHCGKHIVSVKKKIMGTVRKLRRYDDVSQSLTHLSTISIQSCCKIRLHWRGNHEPQENAIISIRILTRQCSSFCVCDTWYGLERASCVGRHLYSIHTGAPNNVQALDLSDNVISLLSNFELADVGMTKLKYLNLSENAISEIGLNAFDGLTNLTILDLSKNRLHDISDEVFERNRNLRILILSKNNFNSHVPKLRSSSLMELSLDSCQISHLPPDTFNGLTHVRRLDLSNNLMIQMSTIVVQTLHVLNKLSLEGNPWSCNKIMFELQTYLNTKSIEFNEVCGKKINVKKFEKMINLPTKSRSYHHLANASMLFDETKSVTEYNVSNTLKDKNLSTCEQMINQMHVVDYKSVVYWFLLLGFILGISSGVFISYIWLSRMCLCNRRYRYHEQFNDELITSQRLSLLDSYLQGLISSDRSLIESCPGTPPPQYRDVMLRPNLYPPRVSNLNNNGNGYGEMYT</sequence>
<dbReference type="Gene3D" id="3.80.10.10">
    <property type="entry name" value="Ribonuclease Inhibitor"/>
    <property type="match status" value="2"/>
</dbReference>
<dbReference type="PANTHER" id="PTHR24366:SF96">
    <property type="entry name" value="LEUCINE RICH REPEAT CONTAINING 53"/>
    <property type="match status" value="1"/>
</dbReference>
<organism evidence="5 6">
    <name type="scientific">Bombus impatiens</name>
    <name type="common">Bumblebee</name>
    <dbReference type="NCBI Taxonomy" id="132113"/>
    <lineage>
        <taxon>Eukaryota</taxon>
        <taxon>Metazoa</taxon>
        <taxon>Ecdysozoa</taxon>
        <taxon>Arthropoda</taxon>
        <taxon>Hexapoda</taxon>
        <taxon>Insecta</taxon>
        <taxon>Pterygota</taxon>
        <taxon>Neoptera</taxon>
        <taxon>Endopterygota</taxon>
        <taxon>Hymenoptera</taxon>
        <taxon>Apocrita</taxon>
        <taxon>Aculeata</taxon>
        <taxon>Apoidea</taxon>
        <taxon>Anthophila</taxon>
        <taxon>Apidae</taxon>
        <taxon>Bombus</taxon>
        <taxon>Pyrobombus</taxon>
    </lineage>
</organism>
<feature type="transmembrane region" description="Helical" evidence="4">
    <location>
        <begin position="428"/>
        <end position="452"/>
    </location>
</feature>
<keyword evidence="4" id="KW-0812">Transmembrane</keyword>
<dbReference type="PRINTS" id="PR00019">
    <property type="entry name" value="LEURICHRPT"/>
</dbReference>